<keyword evidence="2" id="KW-1185">Reference proteome</keyword>
<proteinExistence type="predicted"/>
<dbReference type="RefSeq" id="WP_192818590.1">
    <property type="nucleotide sequence ID" value="NZ_CP062310.1"/>
</dbReference>
<evidence type="ECO:0000313" key="1">
    <source>
        <dbReference type="EMBL" id="QOJ78618.1"/>
    </source>
</evidence>
<dbReference type="Proteomes" id="UP000594121">
    <property type="component" value="Chromosome"/>
</dbReference>
<name>A0A7L9FFM9_9CREN</name>
<dbReference type="KEGG" id="thel:IG193_07625"/>
<protein>
    <submittedName>
        <fullName evidence="1">Uncharacterized protein</fullName>
    </submittedName>
</protein>
<dbReference type="AlphaFoldDB" id="A0A7L9FFM9"/>
<dbReference type="InParanoid" id="A0A7L9FFM9"/>
<dbReference type="EMBL" id="CP062310">
    <property type="protein sequence ID" value="QOJ78618.1"/>
    <property type="molecule type" value="Genomic_DNA"/>
</dbReference>
<organism evidence="1 2">
    <name type="scientific">Infirmifilum lucidum</name>
    <dbReference type="NCBI Taxonomy" id="2776706"/>
    <lineage>
        <taxon>Archaea</taxon>
        <taxon>Thermoproteota</taxon>
        <taxon>Thermoprotei</taxon>
        <taxon>Thermofilales</taxon>
        <taxon>Thermofilaceae</taxon>
        <taxon>Infirmifilum</taxon>
    </lineage>
</organism>
<reference evidence="1 2" key="1">
    <citation type="submission" date="2020-10" db="EMBL/GenBank/DDBJ databases">
        <title>Thermofilum lucidum 3507LT sp. nov. a novel member of Thermofilaceae family isolated from Chile hot spring, and proposal of description order Thermofilales.</title>
        <authorList>
            <person name="Zayulina K.S."/>
            <person name="Elcheninov A.G."/>
            <person name="Toshchakov S.V."/>
            <person name="Kublanov I.V."/>
        </authorList>
    </citation>
    <scope>NUCLEOTIDE SEQUENCE [LARGE SCALE GENOMIC DNA]</scope>
    <source>
        <strain evidence="1 2">3507LT</strain>
    </source>
</reference>
<accession>A0A7L9FFM9</accession>
<dbReference type="GeneID" id="59149755"/>
<sequence>MSLIKIVVWALDFTPNKFVQDVLSSQLGEEVVFVGVGPLSRAEEVLEAMRETRAEEAVTAIEDPCEMNKLLEAGVQPLVVITEEVCRAKSISECTGVDASRDIVVEREGEVSVIRVREFARVIDIMFQLVEPSEKHVHHDDE</sequence>
<evidence type="ECO:0000313" key="2">
    <source>
        <dbReference type="Proteomes" id="UP000594121"/>
    </source>
</evidence>
<gene>
    <name evidence="1" type="ORF">IG193_07625</name>
</gene>